<keyword evidence="1" id="KW-0479">Metal-binding</keyword>
<dbReference type="GO" id="GO:0016567">
    <property type="term" value="P:protein ubiquitination"/>
    <property type="evidence" value="ECO:0007669"/>
    <property type="project" value="TreeGrafter"/>
</dbReference>
<evidence type="ECO:0000256" key="2">
    <source>
        <dbReference type="SAM" id="MobiDB-lite"/>
    </source>
</evidence>
<dbReference type="PANTHER" id="PTHR22938:SF0">
    <property type="entry name" value="E3 UBIQUITIN-PROTEIN LIGASE ZNF598"/>
    <property type="match status" value="1"/>
</dbReference>
<proteinExistence type="predicted"/>
<evidence type="ECO:0000259" key="3">
    <source>
        <dbReference type="PROSITE" id="PS50089"/>
    </source>
</evidence>
<dbReference type="Pfam" id="PF23230">
    <property type="entry name" value="zf-C2H2_13"/>
    <property type="match status" value="1"/>
</dbReference>
<dbReference type="AlphaFoldDB" id="A0A1Z5JB86"/>
<feature type="region of interest" description="Disordered" evidence="2">
    <location>
        <begin position="417"/>
        <end position="524"/>
    </location>
</feature>
<dbReference type="SUPFAM" id="SSF57850">
    <property type="entry name" value="RING/U-box"/>
    <property type="match status" value="1"/>
</dbReference>
<sequence>MMQTSSPAAKTTPVTPLTQANRDAVVQEEHVIDHCLVCYSSLADYHVVTPCGHAEICGVCHLRLRYLHADRKCPICKAESEQVIVDLTTSDKSDFSEYNIWGNDLGVDFIYNEESQMFVRTEYYDRELKPLFGYRCNYKNCLFDATAQVSKHESNNNGENSNKSKKPIRVLQDHLRNQHKLALCQLCVDHQRDFVSQLPRFTPSQLQTHLSRGDPAAGFHGHPLCEFCRPTRFYDITALHHHLALEHFKCHVCEKQGLSDQYFKNYAQLERHFDRQHFLCRDVQCIMARFVVFGNELDLKHHQRTVHGATLGDTKIQLEFRVARSSNAPQNQSVPNDEEFNYGVDGQAFVPAALPGNNEGGANAVALHPLHVQRTAQLREQAASLRISNNQVSRAEEFPTLQSNAAGATTALRTGWTSAAQRTRNRGPAGAVTQEDFPSLPTAAPAPRAKVSRLQALRPQQKPASAPTASWGTAARPAPPSSSVNHFPSLTSTAAAPSMAASRKKPPPMNSLSDFPAPPTSSSPYIGPSTASIAAANVTIEDMKATMGSIGYKQLKQLTQNLVVHETINPVDYVQATAALFDDTNTYQKFVAALLQSCPPHPAAQEALQRVRQSQVRGFAVNNNSNSNGSSQSSNNNAWAKKSKQSKELRQLAFGR</sequence>
<dbReference type="EMBL" id="BDSP01000037">
    <property type="protein sequence ID" value="GAX11219.1"/>
    <property type="molecule type" value="Genomic_DNA"/>
</dbReference>
<dbReference type="Pfam" id="PF13920">
    <property type="entry name" value="zf-C3HC4_3"/>
    <property type="match status" value="1"/>
</dbReference>
<dbReference type="Proteomes" id="UP000198406">
    <property type="component" value="Unassembled WGS sequence"/>
</dbReference>
<dbReference type="OrthoDB" id="44509at2759"/>
<keyword evidence="5" id="KW-1185">Reference proteome</keyword>
<dbReference type="PANTHER" id="PTHR22938">
    <property type="entry name" value="ZINC FINGER PROTEIN 598"/>
    <property type="match status" value="1"/>
</dbReference>
<keyword evidence="1" id="KW-0862">Zinc</keyword>
<evidence type="ECO:0000313" key="4">
    <source>
        <dbReference type="EMBL" id="GAX11219.1"/>
    </source>
</evidence>
<dbReference type="InterPro" id="IPR001841">
    <property type="entry name" value="Znf_RING"/>
</dbReference>
<protein>
    <recommendedName>
        <fullName evidence="3">RING-type domain-containing protein</fullName>
    </recommendedName>
</protein>
<dbReference type="GO" id="GO:0072344">
    <property type="term" value="P:rescue of stalled ribosome"/>
    <property type="evidence" value="ECO:0007669"/>
    <property type="project" value="InterPro"/>
</dbReference>
<gene>
    <name evidence="4" type="ORF">FisN_UnNu029</name>
</gene>
<dbReference type="InterPro" id="IPR013087">
    <property type="entry name" value="Znf_C2H2_type"/>
</dbReference>
<evidence type="ECO:0000256" key="1">
    <source>
        <dbReference type="PROSITE-ProRule" id="PRU00175"/>
    </source>
</evidence>
<feature type="domain" description="RING-type" evidence="3">
    <location>
        <begin position="35"/>
        <end position="77"/>
    </location>
</feature>
<dbReference type="Gene3D" id="3.30.40.10">
    <property type="entry name" value="Zinc/RING finger domain, C3HC4 (zinc finger)"/>
    <property type="match status" value="1"/>
</dbReference>
<comment type="caution">
    <text evidence="4">The sequence shown here is derived from an EMBL/GenBank/DDBJ whole genome shotgun (WGS) entry which is preliminary data.</text>
</comment>
<keyword evidence="1" id="KW-0863">Zinc-finger</keyword>
<feature type="region of interest" description="Disordered" evidence="2">
    <location>
        <begin position="620"/>
        <end position="656"/>
    </location>
</feature>
<feature type="compositionally biased region" description="Low complexity" evidence="2">
    <location>
        <begin position="488"/>
        <end position="501"/>
    </location>
</feature>
<dbReference type="InParanoid" id="A0A1Z5JB86"/>
<dbReference type="GO" id="GO:0043022">
    <property type="term" value="F:ribosome binding"/>
    <property type="evidence" value="ECO:0007669"/>
    <property type="project" value="TreeGrafter"/>
</dbReference>
<name>A0A1Z5JB86_FISSO</name>
<dbReference type="PROSITE" id="PS50089">
    <property type="entry name" value="ZF_RING_2"/>
    <property type="match status" value="1"/>
</dbReference>
<dbReference type="SMART" id="SM00355">
    <property type="entry name" value="ZnF_C2H2"/>
    <property type="match status" value="3"/>
</dbReference>
<organism evidence="4 5">
    <name type="scientific">Fistulifera solaris</name>
    <name type="common">Oleaginous diatom</name>
    <dbReference type="NCBI Taxonomy" id="1519565"/>
    <lineage>
        <taxon>Eukaryota</taxon>
        <taxon>Sar</taxon>
        <taxon>Stramenopiles</taxon>
        <taxon>Ochrophyta</taxon>
        <taxon>Bacillariophyta</taxon>
        <taxon>Bacillariophyceae</taxon>
        <taxon>Bacillariophycidae</taxon>
        <taxon>Naviculales</taxon>
        <taxon>Naviculaceae</taxon>
        <taxon>Fistulifera</taxon>
    </lineage>
</organism>
<reference evidence="4 5" key="1">
    <citation type="journal article" date="2015" name="Plant Cell">
        <title>Oil accumulation by the oleaginous diatom Fistulifera solaris as revealed by the genome and transcriptome.</title>
        <authorList>
            <person name="Tanaka T."/>
            <person name="Maeda Y."/>
            <person name="Veluchamy A."/>
            <person name="Tanaka M."/>
            <person name="Abida H."/>
            <person name="Marechal E."/>
            <person name="Bowler C."/>
            <person name="Muto M."/>
            <person name="Sunaga Y."/>
            <person name="Tanaka M."/>
            <person name="Yoshino T."/>
            <person name="Taniguchi T."/>
            <person name="Fukuda Y."/>
            <person name="Nemoto M."/>
            <person name="Matsumoto M."/>
            <person name="Wong P.S."/>
            <person name="Aburatani S."/>
            <person name="Fujibuchi W."/>
        </authorList>
    </citation>
    <scope>NUCLEOTIDE SEQUENCE [LARGE SCALE GENOMIC DNA]</scope>
    <source>
        <strain evidence="4 5">JPCC DA0580</strain>
    </source>
</reference>
<accession>A0A1Z5JB86</accession>
<dbReference type="GO" id="GO:0061630">
    <property type="term" value="F:ubiquitin protein ligase activity"/>
    <property type="evidence" value="ECO:0007669"/>
    <property type="project" value="InterPro"/>
</dbReference>
<dbReference type="GO" id="GO:0008270">
    <property type="term" value="F:zinc ion binding"/>
    <property type="evidence" value="ECO:0007669"/>
    <property type="project" value="UniProtKB-KW"/>
</dbReference>
<evidence type="ECO:0000313" key="5">
    <source>
        <dbReference type="Proteomes" id="UP000198406"/>
    </source>
</evidence>
<dbReference type="InterPro" id="IPR044288">
    <property type="entry name" value="ZNF598/HEL2"/>
</dbReference>
<dbReference type="InterPro" id="IPR013083">
    <property type="entry name" value="Znf_RING/FYVE/PHD"/>
</dbReference>
<feature type="compositionally biased region" description="Low complexity" evidence="2">
    <location>
        <begin position="622"/>
        <end position="640"/>
    </location>
</feature>
<dbReference type="InterPro" id="IPR056437">
    <property type="entry name" value="Znf-C2H2_ZNF598/HEL2"/>
</dbReference>